<gene>
    <name evidence="5" type="ORF">WR25_18637</name>
</gene>
<keyword evidence="2" id="KW-0997">Cell inner membrane</keyword>
<feature type="domain" description="MalK-like OB fold" evidence="4">
    <location>
        <begin position="38"/>
        <end position="91"/>
    </location>
</feature>
<dbReference type="EMBL" id="LIAE01004873">
    <property type="protein sequence ID" value="PAV93634.1"/>
    <property type="molecule type" value="Genomic_DNA"/>
</dbReference>
<evidence type="ECO:0000256" key="3">
    <source>
        <dbReference type="ARBA" id="ARBA00023136"/>
    </source>
</evidence>
<proteinExistence type="predicted"/>
<evidence type="ECO:0000256" key="1">
    <source>
        <dbReference type="ARBA" id="ARBA00022475"/>
    </source>
</evidence>
<dbReference type="InterPro" id="IPR047641">
    <property type="entry name" value="ABC_transpr_MalK/UgpC-like"/>
</dbReference>
<dbReference type="Pfam" id="PF17912">
    <property type="entry name" value="OB_MalK"/>
    <property type="match status" value="1"/>
</dbReference>
<organism evidence="5 6">
    <name type="scientific">Diploscapter pachys</name>
    <dbReference type="NCBI Taxonomy" id="2018661"/>
    <lineage>
        <taxon>Eukaryota</taxon>
        <taxon>Metazoa</taxon>
        <taxon>Ecdysozoa</taxon>
        <taxon>Nematoda</taxon>
        <taxon>Chromadorea</taxon>
        <taxon>Rhabditida</taxon>
        <taxon>Rhabditina</taxon>
        <taxon>Rhabditomorpha</taxon>
        <taxon>Rhabditoidea</taxon>
        <taxon>Rhabditidae</taxon>
        <taxon>Diploscapter</taxon>
    </lineage>
</organism>
<dbReference type="OrthoDB" id="411892at2759"/>
<dbReference type="Proteomes" id="UP000218231">
    <property type="component" value="Unassembled WGS sequence"/>
</dbReference>
<dbReference type="GO" id="GO:0015423">
    <property type="term" value="F:ABC-type maltose transporter activity"/>
    <property type="evidence" value="ECO:0007669"/>
    <property type="project" value="TreeGrafter"/>
</dbReference>
<dbReference type="GO" id="GO:1990060">
    <property type="term" value="C:maltose transport complex"/>
    <property type="evidence" value="ECO:0007669"/>
    <property type="project" value="TreeGrafter"/>
</dbReference>
<keyword evidence="3" id="KW-0472">Membrane</keyword>
<dbReference type="Gene3D" id="2.40.50.100">
    <property type="match status" value="1"/>
</dbReference>
<keyword evidence="1" id="KW-1003">Cell membrane</keyword>
<evidence type="ECO:0000256" key="2">
    <source>
        <dbReference type="ARBA" id="ARBA00022519"/>
    </source>
</evidence>
<dbReference type="InterPro" id="IPR027417">
    <property type="entry name" value="P-loop_NTPase"/>
</dbReference>
<dbReference type="AlphaFoldDB" id="A0A2A2M5A8"/>
<keyword evidence="6" id="KW-1185">Reference proteome</keyword>
<dbReference type="InterPro" id="IPR008995">
    <property type="entry name" value="Mo/tungstate-bd_C_term_dom"/>
</dbReference>
<sequence>MTLADKVVVLNGGRVEQVGSPLELYHHPANLFVAGFLGTPKMGFLRGHLSRNQGNQCEVALECGARIALPLCAGELHTGSQVTLGIRPEHLSISPIGSAATATAMCAPRPARCSPCACAATSRRPSARPWS</sequence>
<evidence type="ECO:0000313" key="5">
    <source>
        <dbReference type="EMBL" id="PAV93634.1"/>
    </source>
</evidence>
<name>A0A2A2M5A8_9BILA</name>
<accession>A0A2A2M5A8</accession>
<evidence type="ECO:0000259" key="4">
    <source>
        <dbReference type="Pfam" id="PF17912"/>
    </source>
</evidence>
<reference evidence="5 6" key="1">
    <citation type="journal article" date="2017" name="Curr. Biol.">
        <title>Genome architecture and evolution of a unichromosomal asexual nematode.</title>
        <authorList>
            <person name="Fradin H."/>
            <person name="Zegar C."/>
            <person name="Gutwein M."/>
            <person name="Lucas J."/>
            <person name="Kovtun M."/>
            <person name="Corcoran D."/>
            <person name="Baugh L.R."/>
            <person name="Kiontke K."/>
            <person name="Gunsalus K."/>
            <person name="Fitch D.H."/>
            <person name="Piano F."/>
        </authorList>
    </citation>
    <scope>NUCLEOTIDE SEQUENCE [LARGE SCALE GENOMIC DNA]</scope>
    <source>
        <strain evidence="5">PF1309</strain>
    </source>
</reference>
<dbReference type="SUPFAM" id="SSF52540">
    <property type="entry name" value="P-loop containing nucleoside triphosphate hydrolases"/>
    <property type="match status" value="1"/>
</dbReference>
<dbReference type="PANTHER" id="PTHR43875">
    <property type="entry name" value="MALTODEXTRIN IMPORT ATP-BINDING PROTEIN MSMX"/>
    <property type="match status" value="1"/>
</dbReference>
<dbReference type="GO" id="GO:0016887">
    <property type="term" value="F:ATP hydrolysis activity"/>
    <property type="evidence" value="ECO:0007669"/>
    <property type="project" value="InterPro"/>
</dbReference>
<evidence type="ECO:0000313" key="6">
    <source>
        <dbReference type="Proteomes" id="UP000218231"/>
    </source>
</evidence>
<dbReference type="PANTHER" id="PTHR43875:SF3">
    <property type="entry name" value="MALTOSE_MALTODEXTRIN IMPORT ATP-BINDING PROTEIN MALK"/>
    <property type="match status" value="1"/>
</dbReference>
<dbReference type="SUPFAM" id="SSF50331">
    <property type="entry name" value="MOP-like"/>
    <property type="match status" value="1"/>
</dbReference>
<comment type="caution">
    <text evidence="5">The sequence shown here is derived from an EMBL/GenBank/DDBJ whole genome shotgun (WGS) entry which is preliminary data.</text>
</comment>
<dbReference type="InterPro" id="IPR040582">
    <property type="entry name" value="OB_MalK-like"/>
</dbReference>
<protein>
    <recommendedName>
        <fullName evidence="4">MalK-like OB fold domain-containing protein</fullName>
    </recommendedName>
</protein>